<dbReference type="EMBL" id="MSDW01000001">
    <property type="protein sequence ID" value="OKY79149.1"/>
    <property type="molecule type" value="Genomic_DNA"/>
</dbReference>
<reference evidence="2" key="1">
    <citation type="submission" date="2016-12" db="EMBL/GenBank/DDBJ databases">
        <title>Discovery of methanogenic haloarchaea.</title>
        <authorList>
            <person name="Sorokin D.Y."/>
            <person name="Makarova K.S."/>
            <person name="Abbas B."/>
            <person name="Ferrer M."/>
            <person name="Golyshin P.N."/>
        </authorList>
    </citation>
    <scope>NUCLEOTIDE SEQUENCE [LARGE SCALE GENOMIC DNA]</scope>
    <source>
        <strain evidence="2">HMET1</strain>
    </source>
</reference>
<dbReference type="InterPro" id="IPR050114">
    <property type="entry name" value="UPF0173_UPF0282_UlaG_hydrolase"/>
</dbReference>
<dbReference type="Proteomes" id="UP000185744">
    <property type="component" value="Unassembled WGS sequence"/>
</dbReference>
<dbReference type="PIRSF" id="PIRSF004944">
    <property type="entry name" value="UCP004944_hydrls"/>
    <property type="match status" value="1"/>
</dbReference>
<proteinExistence type="inferred from homology"/>
<gene>
    <name evidence="2" type="ORF">BTN85_1656</name>
</gene>
<evidence type="ECO:0000256" key="1">
    <source>
        <dbReference type="HAMAP-Rule" id="MF_01406"/>
    </source>
</evidence>
<dbReference type="SUPFAM" id="SSF56281">
    <property type="entry name" value="Metallo-hydrolase/oxidoreductase"/>
    <property type="match status" value="1"/>
</dbReference>
<protein>
    <recommendedName>
        <fullName evidence="1">UPF0282 protein BTN85_1656</fullName>
    </recommendedName>
</protein>
<sequence length="311" mass="36210">MKFSPIASESLGVRSLSSYVKLSNGTSILMDPGAALGPKRYGYRPHKREYIALKEKSNKIYKLSNRADIITVSHYHFDHYTPSFENYFYNWSTEEKAIDVIKDKKIFAKHPKENINYSQKKRAYYFEKICRDHSKEINYADRKDFKIGDAKLEFSPPVYHGPKGTKLGFVVMTAITESNKTLIHASDVQGPINTKAFKWIKKRNPNLLIVAGPPEYLVPSKLKKEKYEKALKNIRNLSENTKILVDHHILRSKEGQKIIANEEKIMTFADFLDVDNNFLESNRKKLHRKEPCSDEFYRKIKDGYYVENDIK</sequence>
<organism evidence="2 3">
    <name type="scientific">Methanohalarchaeum thermophilum</name>
    <dbReference type="NCBI Taxonomy" id="1903181"/>
    <lineage>
        <taxon>Archaea</taxon>
        <taxon>Methanobacteriati</taxon>
        <taxon>Methanobacteriota</taxon>
        <taxon>Methanonatronarchaeia</taxon>
        <taxon>Methanonatronarchaeales</taxon>
        <taxon>Methanonatronarchaeaceae</taxon>
        <taxon>Candidatus Methanohalarchaeum</taxon>
    </lineage>
</organism>
<dbReference type="AlphaFoldDB" id="A0A1Q6DXP7"/>
<dbReference type="PANTHER" id="PTHR43546:SF4">
    <property type="entry name" value="UPF0282 PROTEIN MJ1629"/>
    <property type="match status" value="1"/>
</dbReference>
<dbReference type="HAMAP" id="MF_01406">
    <property type="entry name" value="UPF0282"/>
    <property type="match status" value="1"/>
</dbReference>
<accession>A0A1Q6DXP7</accession>
<dbReference type="GO" id="GO:0016787">
    <property type="term" value="F:hydrolase activity"/>
    <property type="evidence" value="ECO:0007669"/>
    <property type="project" value="UniProtKB-KW"/>
</dbReference>
<name>A0A1Q6DXP7_METT1</name>
<dbReference type="Gene3D" id="3.60.15.10">
    <property type="entry name" value="Ribonuclease Z/Hydroxyacylglutathione hydrolase-like"/>
    <property type="match status" value="1"/>
</dbReference>
<dbReference type="InterPro" id="IPR014426">
    <property type="entry name" value="UPF0282_hydrls"/>
</dbReference>
<dbReference type="InParanoid" id="A0A1Q6DXP7"/>
<dbReference type="PANTHER" id="PTHR43546">
    <property type="entry name" value="UPF0173 METAL-DEPENDENT HYDROLASE MJ1163-RELATED"/>
    <property type="match status" value="1"/>
</dbReference>
<evidence type="ECO:0000313" key="3">
    <source>
        <dbReference type="Proteomes" id="UP000185744"/>
    </source>
</evidence>
<keyword evidence="2" id="KW-0378">Hydrolase</keyword>
<comment type="similarity">
    <text evidence="1">Belongs to the UPF0282 family.</text>
</comment>
<evidence type="ECO:0000313" key="2">
    <source>
        <dbReference type="EMBL" id="OKY79149.1"/>
    </source>
</evidence>
<comment type="caution">
    <text evidence="2">The sequence shown here is derived from an EMBL/GenBank/DDBJ whole genome shotgun (WGS) entry which is preliminary data.</text>
</comment>
<keyword evidence="3" id="KW-1185">Reference proteome</keyword>
<dbReference type="InterPro" id="IPR036866">
    <property type="entry name" value="RibonucZ/Hydroxyglut_hydro"/>
</dbReference>
<dbReference type="Pfam" id="PF13483">
    <property type="entry name" value="Lactamase_B_3"/>
    <property type="match status" value="1"/>
</dbReference>
<dbReference type="STRING" id="1903181.BTN85_1656"/>